<organism evidence="1 2">
    <name type="scientific">Panagrolaimus sp. ES5</name>
    <dbReference type="NCBI Taxonomy" id="591445"/>
    <lineage>
        <taxon>Eukaryota</taxon>
        <taxon>Metazoa</taxon>
        <taxon>Ecdysozoa</taxon>
        <taxon>Nematoda</taxon>
        <taxon>Chromadorea</taxon>
        <taxon>Rhabditida</taxon>
        <taxon>Tylenchina</taxon>
        <taxon>Panagrolaimomorpha</taxon>
        <taxon>Panagrolaimoidea</taxon>
        <taxon>Panagrolaimidae</taxon>
        <taxon>Panagrolaimus</taxon>
    </lineage>
</organism>
<proteinExistence type="predicted"/>
<accession>A0AC34F5P2</accession>
<evidence type="ECO:0000313" key="1">
    <source>
        <dbReference type="Proteomes" id="UP000887579"/>
    </source>
</evidence>
<dbReference type="WBParaSite" id="ES5_v2.g12451.t1">
    <property type="protein sequence ID" value="ES5_v2.g12451.t1"/>
    <property type="gene ID" value="ES5_v2.g12451"/>
</dbReference>
<protein>
    <submittedName>
        <fullName evidence="2">Uncharacterized protein</fullName>
    </submittedName>
</protein>
<name>A0AC34F5P2_9BILA</name>
<sequence>MFQNLFFIFICFIFIQISNGITCRVAYTGFGESEIPLNELPNNKCDPKITSCVSANITINGNNLTVSDCKNTAEIILTNYLQGQQGYKNEISFDCSSIEPIVSFNDTTITYSYKCENFVDAHPTIPTSTEKGDASTLSCFLSTIILSIVYVAFK</sequence>
<evidence type="ECO:0000313" key="2">
    <source>
        <dbReference type="WBParaSite" id="ES5_v2.g12451.t1"/>
    </source>
</evidence>
<dbReference type="Proteomes" id="UP000887579">
    <property type="component" value="Unplaced"/>
</dbReference>
<reference evidence="2" key="1">
    <citation type="submission" date="2022-11" db="UniProtKB">
        <authorList>
            <consortium name="WormBaseParasite"/>
        </authorList>
    </citation>
    <scope>IDENTIFICATION</scope>
</reference>